<organism evidence="2 3">
    <name type="scientific">Rhizophagus irregularis</name>
    <dbReference type="NCBI Taxonomy" id="588596"/>
    <lineage>
        <taxon>Eukaryota</taxon>
        <taxon>Fungi</taxon>
        <taxon>Fungi incertae sedis</taxon>
        <taxon>Mucoromycota</taxon>
        <taxon>Glomeromycotina</taxon>
        <taxon>Glomeromycetes</taxon>
        <taxon>Glomerales</taxon>
        <taxon>Glomeraceae</taxon>
        <taxon>Rhizophagus</taxon>
    </lineage>
</organism>
<keyword evidence="3" id="KW-1185">Reference proteome</keyword>
<sequence length="434" mass="48979">MGNNKKNKKASVNISSQIPTQEFVEKFTAAFTDILRTVLSSAQHYSKDEFTAKVTKKLVPGGDLVRPATHADTFPIGPLTAEVFYGIISGARLKARQQLDSLSSRYQNSLPALAKKLQPQHSTKGKQKDQSNLHVSTSTYANPVIDESMNIDESADPSIAVSQPNQEGNLGSTQSTSSTTTPIGTSPLNVITQSEEKNKKSKITRLTLTNNVVHDSQQGQVRAIMIYDLPTAWSHDVILNKLTSWGKVLEISFKPQHKYQSVWTKMILRPTIDTDFVMRTWWQQLDEKTTDRKERERFQAKIHIPSGAPEQNFKNYYKGLTFGDFVLKKLKAKSFTHILDKGQRIVILYFESQKELHDAMELQQTWKMTKSHSPHNKRTKSNKDKTKNSKSLKGKKAEPKGSTSSNKSRDKPKKHTKVNDDTRSLLKLILNLLS</sequence>
<feature type="compositionally biased region" description="Low complexity" evidence="1">
    <location>
        <begin position="172"/>
        <end position="186"/>
    </location>
</feature>
<dbReference type="EMBL" id="LLXI01001032">
    <property type="protein sequence ID" value="PKY51486.1"/>
    <property type="molecule type" value="Genomic_DNA"/>
</dbReference>
<dbReference type="VEuPathDB" id="FungiDB:RhiirFUN_018353"/>
<dbReference type="VEuPathDB" id="FungiDB:FUN_018163"/>
<dbReference type="Proteomes" id="UP000234323">
    <property type="component" value="Unassembled WGS sequence"/>
</dbReference>
<reference evidence="2 3" key="1">
    <citation type="submission" date="2015-10" db="EMBL/GenBank/DDBJ databases">
        <title>Genome analyses suggest a sexual origin of heterokaryosis in a supposedly ancient asexual fungus.</title>
        <authorList>
            <person name="Ropars J."/>
            <person name="Sedzielewska K."/>
            <person name="Noel J."/>
            <person name="Charron P."/>
            <person name="Farinelli L."/>
            <person name="Marton T."/>
            <person name="Kruger M."/>
            <person name="Pelin A."/>
            <person name="Brachmann A."/>
            <person name="Corradi N."/>
        </authorList>
    </citation>
    <scope>NUCLEOTIDE SEQUENCE [LARGE SCALE GENOMIC DNA]</scope>
    <source>
        <strain evidence="2 3">A4</strain>
    </source>
</reference>
<dbReference type="AlphaFoldDB" id="A0A2I1GXX5"/>
<evidence type="ECO:0000256" key="1">
    <source>
        <dbReference type="SAM" id="MobiDB-lite"/>
    </source>
</evidence>
<proteinExistence type="predicted"/>
<feature type="region of interest" description="Disordered" evidence="1">
    <location>
        <begin position="112"/>
        <end position="135"/>
    </location>
</feature>
<name>A0A2I1GXX5_9GLOM</name>
<gene>
    <name evidence="2" type="ORF">RhiirA4_493979</name>
</gene>
<protein>
    <submittedName>
        <fullName evidence="2">Uncharacterized protein</fullName>
    </submittedName>
</protein>
<feature type="compositionally biased region" description="Basic residues" evidence="1">
    <location>
        <begin position="369"/>
        <end position="380"/>
    </location>
</feature>
<comment type="caution">
    <text evidence="2">The sequence shown here is derived from an EMBL/GenBank/DDBJ whole genome shotgun (WGS) entry which is preliminary data.</text>
</comment>
<feature type="region of interest" description="Disordered" evidence="1">
    <location>
        <begin position="157"/>
        <end position="196"/>
    </location>
</feature>
<feature type="compositionally biased region" description="Polar residues" evidence="1">
    <location>
        <begin position="160"/>
        <end position="171"/>
    </location>
</feature>
<feature type="region of interest" description="Disordered" evidence="1">
    <location>
        <begin position="366"/>
        <end position="421"/>
    </location>
</feature>
<dbReference type="VEuPathDB" id="FungiDB:RhiirFUN_018352"/>
<evidence type="ECO:0000313" key="3">
    <source>
        <dbReference type="Proteomes" id="UP000234323"/>
    </source>
</evidence>
<accession>A0A2I1GXX5</accession>
<evidence type="ECO:0000313" key="2">
    <source>
        <dbReference type="EMBL" id="PKY51486.1"/>
    </source>
</evidence>